<gene>
    <name evidence="2" type="ORF">SAMN04488072_1219</name>
</gene>
<dbReference type="RefSeq" id="WP_090241325.1">
    <property type="nucleotide sequence ID" value="NZ_FOJW01000021.1"/>
</dbReference>
<name>A0A1I1AHP3_9BACI</name>
<dbReference type="EMBL" id="FOJW01000021">
    <property type="protein sequence ID" value="SFB37541.1"/>
    <property type="molecule type" value="Genomic_DNA"/>
</dbReference>
<proteinExistence type="predicted"/>
<reference evidence="2 3" key="1">
    <citation type="submission" date="2016-10" db="EMBL/GenBank/DDBJ databases">
        <authorList>
            <person name="de Groot N.N."/>
        </authorList>
    </citation>
    <scope>NUCLEOTIDE SEQUENCE [LARGE SCALE GENOMIC DNA]</scope>
    <source>
        <strain evidence="2 3">CGMCC 1.3702</strain>
    </source>
</reference>
<dbReference type="PANTHER" id="PTHR40070:SF1">
    <property type="entry name" value="UPF0478 PROTEIN YTXG"/>
    <property type="match status" value="1"/>
</dbReference>
<evidence type="ECO:0000313" key="2">
    <source>
        <dbReference type="EMBL" id="SFB37541.1"/>
    </source>
</evidence>
<evidence type="ECO:0000256" key="1">
    <source>
        <dbReference type="SAM" id="Phobius"/>
    </source>
</evidence>
<organism evidence="2 3">
    <name type="scientific">Lentibacillus halodurans</name>
    <dbReference type="NCBI Taxonomy" id="237679"/>
    <lineage>
        <taxon>Bacteria</taxon>
        <taxon>Bacillati</taxon>
        <taxon>Bacillota</taxon>
        <taxon>Bacilli</taxon>
        <taxon>Bacillales</taxon>
        <taxon>Bacillaceae</taxon>
        <taxon>Lentibacillus</taxon>
    </lineage>
</organism>
<keyword evidence="1" id="KW-0812">Transmembrane</keyword>
<keyword evidence="1" id="KW-0472">Membrane</keyword>
<dbReference type="STRING" id="237679.SAMN04488072_1219"/>
<evidence type="ECO:0000313" key="3">
    <source>
        <dbReference type="Proteomes" id="UP000198642"/>
    </source>
</evidence>
<accession>A0A1I1AHP3</accession>
<dbReference type="InterPro" id="IPR009293">
    <property type="entry name" value="UPF0478"/>
</dbReference>
<dbReference type="AlphaFoldDB" id="A0A1I1AHP3"/>
<sequence length="118" mass="13215">MSLTGIGVLLIGVAFLVIAVYLAWTLNNLANVLRGIEKTVEQMPQQLDDIFRETGQMLSQTNVTISEVNDKLRTLSPLFYMVNDVGEMSRKLTTPLARFSVNMNKKAEKKEEQGADPR</sequence>
<keyword evidence="3" id="KW-1185">Reference proteome</keyword>
<dbReference type="PANTHER" id="PTHR40070">
    <property type="entry name" value="UPF0478 PROTEIN YTXG"/>
    <property type="match status" value="1"/>
</dbReference>
<dbReference type="Proteomes" id="UP000198642">
    <property type="component" value="Unassembled WGS sequence"/>
</dbReference>
<protein>
    <submittedName>
        <fullName evidence="2">Uncharacterized protein YoxC, contains an MCP-like domain</fullName>
    </submittedName>
</protein>
<feature type="transmembrane region" description="Helical" evidence="1">
    <location>
        <begin position="6"/>
        <end position="24"/>
    </location>
</feature>
<dbReference type="OrthoDB" id="2437843at2"/>
<keyword evidence="1" id="KW-1133">Transmembrane helix</keyword>
<dbReference type="Pfam" id="PF06103">
    <property type="entry name" value="DUF948"/>
    <property type="match status" value="1"/>
</dbReference>